<organism evidence="2 3">
    <name type="scientific">Mycobacterium talmoniae</name>
    <dbReference type="NCBI Taxonomy" id="1858794"/>
    <lineage>
        <taxon>Bacteria</taxon>
        <taxon>Bacillati</taxon>
        <taxon>Actinomycetota</taxon>
        <taxon>Actinomycetes</taxon>
        <taxon>Mycobacteriales</taxon>
        <taxon>Mycobacteriaceae</taxon>
        <taxon>Mycobacterium</taxon>
    </lineage>
</organism>
<name>A0A2S8BEZ8_9MYCO</name>
<dbReference type="AlphaFoldDB" id="A0A2S8BEZ8"/>
<feature type="region of interest" description="Disordered" evidence="1">
    <location>
        <begin position="1"/>
        <end position="33"/>
    </location>
</feature>
<gene>
    <name evidence="2" type="ORF">C1Y40_04635</name>
</gene>
<reference evidence="2 3" key="1">
    <citation type="journal article" date="2017" name="Int. J. Syst. Evol. Microbiol.">
        <title>Mycobacterium talmoniae sp. nov., a slowly growing mycobacterium isolated from human respiratory samples.</title>
        <authorList>
            <person name="Davidson R.M."/>
            <person name="DeGroote M.A."/>
            <person name="Marola J.L."/>
            <person name="Buss S."/>
            <person name="Jones V."/>
            <person name="McNeil M.R."/>
            <person name="Freifeld A.G."/>
            <person name="Elaine Epperson L."/>
            <person name="Hasan N.A."/>
            <person name="Jackson M."/>
            <person name="Iwen P.C."/>
            <person name="Salfinger M."/>
            <person name="Strong M."/>
        </authorList>
    </citation>
    <scope>NUCLEOTIDE SEQUENCE [LARGE SCALE GENOMIC DNA]</scope>
    <source>
        <strain evidence="2 3">ATCC BAA-2683</strain>
    </source>
</reference>
<evidence type="ECO:0000313" key="2">
    <source>
        <dbReference type="EMBL" id="PQM45209.1"/>
    </source>
</evidence>
<dbReference type="Proteomes" id="UP000238296">
    <property type="component" value="Unassembled WGS sequence"/>
</dbReference>
<evidence type="ECO:0000313" key="3">
    <source>
        <dbReference type="Proteomes" id="UP000238296"/>
    </source>
</evidence>
<dbReference type="EMBL" id="PPEA01000660">
    <property type="protein sequence ID" value="PQM45209.1"/>
    <property type="molecule type" value="Genomic_DNA"/>
</dbReference>
<comment type="caution">
    <text evidence="2">The sequence shown here is derived from an EMBL/GenBank/DDBJ whole genome shotgun (WGS) entry which is preliminary data.</text>
</comment>
<proteinExistence type="predicted"/>
<evidence type="ECO:0000256" key="1">
    <source>
        <dbReference type="SAM" id="MobiDB-lite"/>
    </source>
</evidence>
<protein>
    <submittedName>
        <fullName evidence="2">Uncharacterized protein</fullName>
    </submittedName>
</protein>
<accession>A0A2S8BEZ8</accession>
<sequence>MAETETEKTGFTFKTLEPELPSKVETASDALVD</sequence>